<dbReference type="GO" id="GO:0005524">
    <property type="term" value="F:ATP binding"/>
    <property type="evidence" value="ECO:0007669"/>
    <property type="project" value="UniProtKB-KW"/>
</dbReference>
<evidence type="ECO:0000313" key="4">
    <source>
        <dbReference type="EMBL" id="EAI3913803.1"/>
    </source>
</evidence>
<dbReference type="EMBL" id="AABOWU010000003">
    <property type="protein sequence ID" value="EAI3913803.1"/>
    <property type="molecule type" value="Genomic_DNA"/>
</dbReference>
<name>A0A5L4NM42_CAMLA</name>
<dbReference type="SMART" id="SM00382">
    <property type="entry name" value="AAA"/>
    <property type="match status" value="1"/>
</dbReference>
<dbReference type="Proteomes" id="UP000559808">
    <property type="component" value="Unassembled WGS sequence"/>
</dbReference>
<keyword evidence="3" id="KW-0067">ATP-binding</keyword>
<dbReference type="Gene3D" id="3.40.50.300">
    <property type="entry name" value="P-loop containing nucleotide triphosphate hydrolases"/>
    <property type="match status" value="1"/>
</dbReference>
<dbReference type="PROSITE" id="PS00662">
    <property type="entry name" value="T2SP_E"/>
    <property type="match status" value="1"/>
</dbReference>
<dbReference type="PANTHER" id="PTHR30258:SF2">
    <property type="entry name" value="COMG OPERON PROTEIN 1"/>
    <property type="match status" value="1"/>
</dbReference>
<dbReference type="CDD" id="cd01129">
    <property type="entry name" value="PulE-GspE-like"/>
    <property type="match status" value="1"/>
</dbReference>
<dbReference type="InterPro" id="IPR001482">
    <property type="entry name" value="T2SS/T4SS_dom"/>
</dbReference>
<comment type="similarity">
    <text evidence="1">Belongs to the GSP E family.</text>
</comment>
<organism evidence="4 5">
    <name type="scientific">Campylobacter lari</name>
    <dbReference type="NCBI Taxonomy" id="201"/>
    <lineage>
        <taxon>Bacteria</taxon>
        <taxon>Pseudomonadati</taxon>
        <taxon>Campylobacterota</taxon>
        <taxon>Epsilonproteobacteria</taxon>
        <taxon>Campylobacterales</taxon>
        <taxon>Campylobacteraceae</taxon>
        <taxon>Campylobacter</taxon>
    </lineage>
</organism>
<evidence type="ECO:0000256" key="3">
    <source>
        <dbReference type="ARBA" id="ARBA00022840"/>
    </source>
</evidence>
<comment type="caution">
    <text evidence="4">The sequence shown here is derived from an EMBL/GenBank/DDBJ whole genome shotgun (WGS) entry which is preliminary data.</text>
</comment>
<evidence type="ECO:0000256" key="2">
    <source>
        <dbReference type="ARBA" id="ARBA00022741"/>
    </source>
</evidence>
<dbReference type="AlphaFoldDB" id="A0A5L4NM42"/>
<dbReference type="SUPFAM" id="SSF52540">
    <property type="entry name" value="P-loop containing nucleoside triphosphate hydrolases"/>
    <property type="match status" value="1"/>
</dbReference>
<dbReference type="GO" id="GO:0005886">
    <property type="term" value="C:plasma membrane"/>
    <property type="evidence" value="ECO:0007669"/>
    <property type="project" value="TreeGrafter"/>
</dbReference>
<evidence type="ECO:0000313" key="5">
    <source>
        <dbReference type="Proteomes" id="UP000559808"/>
    </source>
</evidence>
<keyword evidence="2" id="KW-0547">Nucleotide-binding</keyword>
<dbReference type="GO" id="GO:0016887">
    <property type="term" value="F:ATP hydrolysis activity"/>
    <property type="evidence" value="ECO:0007669"/>
    <property type="project" value="TreeGrafter"/>
</dbReference>
<protein>
    <submittedName>
        <fullName evidence="4">Type II/IV secretion system protein</fullName>
    </submittedName>
</protein>
<evidence type="ECO:0000256" key="1">
    <source>
        <dbReference type="ARBA" id="ARBA00006611"/>
    </source>
</evidence>
<accession>A0A5L4NM42</accession>
<proteinExistence type="inferred from homology"/>
<dbReference type="PANTHER" id="PTHR30258">
    <property type="entry name" value="TYPE II SECRETION SYSTEM PROTEIN GSPE-RELATED"/>
    <property type="match status" value="1"/>
</dbReference>
<sequence length="505" mass="59053">MSDTHQKLKNLSEYSLKEIASQYKMEFLNLNQTFDFEKYLHILPFSLIEQHDIFCFYEDDEKIHIASFKPLEENVLEKIQNLYRFKTIKIFLCVFTQFEFLLERVKFLIKFQNHLNRLELSLKSDENKDEFLLEQFLNLILTYACFLRASDIHLEPLENEVYVRFRIDGKLKYIHSFDAKSYQALLMHVKIIALLNVAEQRQAQDGSFSKIILEQKYDFRVSIMPLLFGQSIVFRILKQDGYVLKLDKLFIKEENLIQLKIHTNAPYGLILFCGPTGSGKSTFMHAILNEIEQSKKIITLEDPIEYKLKYAQQILLNSKAGFDFHKALRAVLRHDPDVIMIGEIRDEESLDIVLKASLSGHLVLSTLHTNGAIEAIFRMKHMGAREYLIAHSLNLIIAQRLVRKLCECKEPNKEKFYFQNQVFEGKFYKAKGCVECMYSGYKGRLMVAEFLFLDHNLKNMIENNENYENISAYALKKGFLTLGMDALEKAKLGLTSIDELRKISF</sequence>
<dbReference type="SUPFAM" id="SSF160246">
    <property type="entry name" value="EspE N-terminal domain-like"/>
    <property type="match status" value="1"/>
</dbReference>
<gene>
    <name evidence="4" type="ORF">YZ34_02100</name>
</gene>
<dbReference type="InterPro" id="IPR037257">
    <property type="entry name" value="T2SS_E_N_sf"/>
</dbReference>
<dbReference type="Gene3D" id="3.30.450.90">
    <property type="match status" value="1"/>
</dbReference>
<dbReference type="InterPro" id="IPR003593">
    <property type="entry name" value="AAA+_ATPase"/>
</dbReference>
<dbReference type="Pfam" id="PF00437">
    <property type="entry name" value="T2SSE"/>
    <property type="match status" value="1"/>
</dbReference>
<reference evidence="4 5" key="1">
    <citation type="submission" date="2018-05" db="EMBL/GenBank/DDBJ databases">
        <authorList>
            <consortium name="PulseNet: The National Subtyping Network for Foodborne Disease Surveillance"/>
            <person name="Tarr C.L."/>
            <person name="Trees E."/>
            <person name="Katz L.S."/>
            <person name="Carleton-Romer H.A."/>
            <person name="Stroika S."/>
            <person name="Kucerova Z."/>
            <person name="Roache K.F."/>
            <person name="Sabol A.L."/>
            <person name="Besser J."/>
            <person name="Gerner-Smidt P."/>
        </authorList>
    </citation>
    <scope>NUCLEOTIDE SEQUENCE [LARGE SCALE GENOMIC DNA]</scope>
    <source>
        <strain evidence="4 5">D6489</strain>
    </source>
</reference>
<dbReference type="InterPro" id="IPR027417">
    <property type="entry name" value="P-loop_NTPase"/>
</dbReference>